<dbReference type="InParanoid" id="F4RFD1"/>
<reference evidence="2" key="1">
    <citation type="journal article" date="2011" name="Proc. Natl. Acad. Sci. U.S.A.">
        <title>Obligate biotrophy features unraveled by the genomic analysis of rust fungi.</title>
        <authorList>
            <person name="Duplessis S."/>
            <person name="Cuomo C.A."/>
            <person name="Lin Y.-C."/>
            <person name="Aerts A."/>
            <person name="Tisserant E."/>
            <person name="Veneault-Fourrey C."/>
            <person name="Joly D.L."/>
            <person name="Hacquard S."/>
            <person name="Amselem J."/>
            <person name="Cantarel B.L."/>
            <person name="Chiu R."/>
            <person name="Coutinho P.M."/>
            <person name="Feau N."/>
            <person name="Field M."/>
            <person name="Frey P."/>
            <person name="Gelhaye E."/>
            <person name="Goldberg J."/>
            <person name="Grabherr M.G."/>
            <person name="Kodira C.D."/>
            <person name="Kohler A."/>
            <person name="Kuees U."/>
            <person name="Lindquist E.A."/>
            <person name="Lucas S.M."/>
            <person name="Mago R."/>
            <person name="Mauceli E."/>
            <person name="Morin E."/>
            <person name="Murat C."/>
            <person name="Pangilinan J.L."/>
            <person name="Park R."/>
            <person name="Pearson M."/>
            <person name="Quesneville H."/>
            <person name="Rouhier N."/>
            <person name="Sakthikumar S."/>
            <person name="Salamov A.A."/>
            <person name="Schmutz J."/>
            <person name="Selles B."/>
            <person name="Shapiro H."/>
            <person name="Tanguay P."/>
            <person name="Tuskan G.A."/>
            <person name="Henrissat B."/>
            <person name="Van de Peer Y."/>
            <person name="Rouze P."/>
            <person name="Ellis J.G."/>
            <person name="Dodds P.N."/>
            <person name="Schein J.E."/>
            <person name="Zhong S."/>
            <person name="Hamelin R.C."/>
            <person name="Grigoriev I.V."/>
            <person name="Szabo L.J."/>
            <person name="Martin F."/>
        </authorList>
    </citation>
    <scope>NUCLEOTIDE SEQUENCE [LARGE SCALE GENOMIC DNA]</scope>
    <source>
        <strain evidence="2">98AG31 / pathotype 3-4-7</strain>
    </source>
</reference>
<accession>F4RFD1</accession>
<proteinExistence type="predicted"/>
<dbReference type="VEuPathDB" id="FungiDB:MELLADRAFT_104631"/>
<dbReference type="HOGENOM" id="CLU_1366503_0_0_1"/>
<sequence length="200" mass="22534">MVVNGGRKLKYLYAISVAIPSITHIPASHQKLSKVKVLVFDHTYLRNISPIANNAEEVAQTMYATHTKIHTLLSEYCEFRGNMPYHHFIDFKNQCARYEFVGPQSDWRSPLSLVLEGRYLSQDSTFDIMGLPLRDVLENGVGSGLSTILLGSEFHNEPASRANHNLISIVWHAEIEHQKRGLSHINFVFAYSVPASSLPV</sequence>
<gene>
    <name evidence="1" type="ORF">MELLADRAFT_104631</name>
</gene>
<dbReference type="Proteomes" id="UP000001072">
    <property type="component" value="Unassembled WGS sequence"/>
</dbReference>
<evidence type="ECO:0000313" key="1">
    <source>
        <dbReference type="EMBL" id="EGG08795.1"/>
    </source>
</evidence>
<dbReference type="KEGG" id="mlr:MELLADRAFT_104631"/>
<dbReference type="GeneID" id="18922346"/>
<organism evidence="2">
    <name type="scientific">Melampsora larici-populina (strain 98AG31 / pathotype 3-4-7)</name>
    <name type="common">Poplar leaf rust fungus</name>
    <dbReference type="NCBI Taxonomy" id="747676"/>
    <lineage>
        <taxon>Eukaryota</taxon>
        <taxon>Fungi</taxon>
        <taxon>Dikarya</taxon>
        <taxon>Basidiomycota</taxon>
        <taxon>Pucciniomycotina</taxon>
        <taxon>Pucciniomycetes</taxon>
        <taxon>Pucciniales</taxon>
        <taxon>Melampsoraceae</taxon>
        <taxon>Melampsora</taxon>
    </lineage>
</organism>
<dbReference type="EMBL" id="GL883099">
    <property type="protein sequence ID" value="EGG08795.1"/>
    <property type="molecule type" value="Genomic_DNA"/>
</dbReference>
<evidence type="ECO:0000313" key="2">
    <source>
        <dbReference type="Proteomes" id="UP000001072"/>
    </source>
</evidence>
<dbReference type="AlphaFoldDB" id="F4RFD1"/>
<name>F4RFD1_MELLP</name>
<protein>
    <submittedName>
        <fullName evidence="1">Uncharacterized protein</fullName>
    </submittedName>
</protein>
<dbReference type="RefSeq" id="XP_007407769.1">
    <property type="nucleotide sequence ID" value="XM_007407707.1"/>
</dbReference>
<keyword evidence="2" id="KW-1185">Reference proteome</keyword>